<keyword evidence="3" id="KW-1185">Reference proteome</keyword>
<evidence type="ECO:0000256" key="1">
    <source>
        <dbReference type="SAM" id="MobiDB-lite"/>
    </source>
</evidence>
<reference evidence="2 3" key="1">
    <citation type="submission" date="2020-07" db="EMBL/GenBank/DDBJ databases">
        <title>isolation of Luteimonas sp. SJ-16.</title>
        <authorList>
            <person name="Huang X.-X."/>
            <person name="Xu L."/>
            <person name="Sun J.-Q."/>
        </authorList>
    </citation>
    <scope>NUCLEOTIDE SEQUENCE [LARGE SCALE GENOMIC DNA]</scope>
    <source>
        <strain evidence="2 3">SJ-16</strain>
    </source>
</reference>
<dbReference type="Proteomes" id="UP000589896">
    <property type="component" value="Unassembled WGS sequence"/>
</dbReference>
<dbReference type="InterPro" id="IPR036388">
    <property type="entry name" value="WH-like_DNA-bd_sf"/>
</dbReference>
<dbReference type="EMBL" id="JACCJZ010000013">
    <property type="protein sequence ID" value="NYZ62293.1"/>
    <property type="molecule type" value="Genomic_DNA"/>
</dbReference>
<proteinExistence type="predicted"/>
<comment type="caution">
    <text evidence="2">The sequence shown here is derived from an EMBL/GenBank/DDBJ whole genome shotgun (WGS) entry which is preliminary data.</text>
</comment>
<gene>
    <name evidence="2" type="ORF">H0E82_05895</name>
</gene>
<feature type="region of interest" description="Disordered" evidence="1">
    <location>
        <begin position="247"/>
        <end position="266"/>
    </location>
</feature>
<dbReference type="InterPro" id="IPR013324">
    <property type="entry name" value="RNA_pol_sigma_r3/r4-like"/>
</dbReference>
<dbReference type="SUPFAM" id="SSF88659">
    <property type="entry name" value="Sigma3 and sigma4 domains of RNA polymerase sigma factors"/>
    <property type="match status" value="1"/>
</dbReference>
<evidence type="ECO:0008006" key="4">
    <source>
        <dbReference type="Google" id="ProtNLM"/>
    </source>
</evidence>
<evidence type="ECO:0000313" key="2">
    <source>
        <dbReference type="EMBL" id="NYZ62293.1"/>
    </source>
</evidence>
<organism evidence="2 3">
    <name type="scientific">Luteimonas deserti</name>
    <dbReference type="NCBI Taxonomy" id="2752306"/>
    <lineage>
        <taxon>Bacteria</taxon>
        <taxon>Pseudomonadati</taxon>
        <taxon>Pseudomonadota</taxon>
        <taxon>Gammaproteobacteria</taxon>
        <taxon>Lysobacterales</taxon>
        <taxon>Lysobacteraceae</taxon>
        <taxon>Luteimonas</taxon>
    </lineage>
</organism>
<accession>A0A7Z0QPG0</accession>
<sequence length="330" mass="34553">MSTSPHPPPTGAASAAAAFLRGIERRAAVFAQWQCGDIDLGDAALARAMAAFVAIAPTTAFAEWPRRFWSQLLAAPGLRSPEPLGPGSDGLPALQALAGGPRVTVLLRLVAGLTEHEAATVLGVSRATYRLGLQRALPHLADGTPDAEAWRALASSVQAEVRALPPDRLARLAGLREAALRGDVLPPRRFPLAAAATLAAEPVADHVARRPRWLWPALAAVLVAMLAGLAWTWRDAVLAGADGDTPIRIEPLAERGPPPGRYDPDTGLLTEPDLELLMAPDDGAAWRMDPAFFAWFAAQDGLGAPDEAAGSDADAVEPNDGAPETSDAEF</sequence>
<feature type="region of interest" description="Disordered" evidence="1">
    <location>
        <begin position="304"/>
        <end position="330"/>
    </location>
</feature>
<dbReference type="Gene3D" id="1.10.10.10">
    <property type="entry name" value="Winged helix-like DNA-binding domain superfamily/Winged helix DNA-binding domain"/>
    <property type="match status" value="1"/>
</dbReference>
<dbReference type="AlphaFoldDB" id="A0A7Z0QPG0"/>
<dbReference type="RefSeq" id="WP_180544519.1">
    <property type="nucleotide sequence ID" value="NZ_JACCJZ010000013.1"/>
</dbReference>
<name>A0A7Z0QPG0_9GAMM</name>
<protein>
    <recommendedName>
        <fullName evidence="4">RNA polymerase sigma factor 70 region 4 type 2 domain-containing protein</fullName>
    </recommendedName>
</protein>
<evidence type="ECO:0000313" key="3">
    <source>
        <dbReference type="Proteomes" id="UP000589896"/>
    </source>
</evidence>